<dbReference type="RefSeq" id="WP_100990585.1">
    <property type="nucleotide sequence ID" value="NZ_CP025096.1"/>
</dbReference>
<dbReference type="KEGG" id="spir:CWM47_23345"/>
<keyword evidence="1" id="KW-0175">Coiled coil</keyword>
<organism evidence="3 4">
    <name type="scientific">Spirosoma pollinicola</name>
    <dbReference type="NCBI Taxonomy" id="2057025"/>
    <lineage>
        <taxon>Bacteria</taxon>
        <taxon>Pseudomonadati</taxon>
        <taxon>Bacteroidota</taxon>
        <taxon>Cytophagia</taxon>
        <taxon>Cytophagales</taxon>
        <taxon>Cytophagaceae</taxon>
        <taxon>Spirosoma</taxon>
    </lineage>
</organism>
<reference evidence="3 4" key="1">
    <citation type="submission" date="2017-11" db="EMBL/GenBank/DDBJ databases">
        <title>Taxonomic description and genome sequences of Spirosoma HA7 sp. nov., isolated from pollen microhabitat of Corylus avellana.</title>
        <authorList>
            <person name="Ambika Manirajan B."/>
            <person name="Suarez C."/>
            <person name="Ratering S."/>
            <person name="Geissler-Plaum R."/>
            <person name="Cardinale M."/>
            <person name="Sylvia S."/>
        </authorList>
    </citation>
    <scope>NUCLEOTIDE SEQUENCE [LARGE SCALE GENOMIC DNA]</scope>
    <source>
        <strain evidence="3 4">HA7</strain>
    </source>
</reference>
<accession>A0A2K8Z3S9</accession>
<protein>
    <recommendedName>
        <fullName evidence="2">ATPase AAA-type core domain-containing protein</fullName>
    </recommendedName>
</protein>
<keyword evidence="4" id="KW-1185">Reference proteome</keyword>
<sequence>MATENPRVWFKSISLKNVRSFGTKQTINFTDKDGNAARWNVILGDNGTGKTTVLKGLFLAVNEKYNLSRYAFDFYSLLRKDYLVADINVETDEFVKEEKKNRHALLTLFISEEAEEEFHADDNTYPTVYSATTIEDERINVLEPGEIKPTVFTYGASRRIGESGISEASEGSFITLFDDTENLLNAEEWLIQADYVAYKNTDLRTRYDLVKQTILTVLREEVLDLSIDADTGVPKVYLKTHYGNVRLHELSLGYKTLIAWMVDFAKGLLDRYPNSKTPLAEPAVCLVDEIDLHLHPKFQRTIIQFLTETFPNTQFIVTAHSPLIVQSAEDANIILLKREGNETVVADSIDVHSWRVDQILSSDLFGGISPRPPQAEDKMQRRRALLLKDNRTEKEDKELEQLEEELGQLKASESEEALKALELIGKVLSK</sequence>
<dbReference type="InterPro" id="IPR027417">
    <property type="entry name" value="P-loop_NTPase"/>
</dbReference>
<dbReference type="SUPFAM" id="SSF52540">
    <property type="entry name" value="P-loop containing nucleoside triphosphate hydrolases"/>
    <property type="match status" value="1"/>
</dbReference>
<dbReference type="GO" id="GO:0016887">
    <property type="term" value="F:ATP hydrolysis activity"/>
    <property type="evidence" value="ECO:0007669"/>
    <property type="project" value="InterPro"/>
</dbReference>
<dbReference type="Pfam" id="PF13304">
    <property type="entry name" value="AAA_21"/>
    <property type="match status" value="1"/>
</dbReference>
<evidence type="ECO:0000313" key="4">
    <source>
        <dbReference type="Proteomes" id="UP000232883"/>
    </source>
</evidence>
<dbReference type="AlphaFoldDB" id="A0A2K8Z3S9"/>
<dbReference type="Gene3D" id="3.40.50.300">
    <property type="entry name" value="P-loop containing nucleotide triphosphate hydrolases"/>
    <property type="match status" value="1"/>
</dbReference>
<dbReference type="Proteomes" id="UP000232883">
    <property type="component" value="Chromosome"/>
</dbReference>
<evidence type="ECO:0000259" key="2">
    <source>
        <dbReference type="Pfam" id="PF13304"/>
    </source>
</evidence>
<gene>
    <name evidence="3" type="ORF">CWM47_23345</name>
</gene>
<dbReference type="InterPro" id="IPR051396">
    <property type="entry name" value="Bact_Antivir_Def_Nuclease"/>
</dbReference>
<dbReference type="OrthoDB" id="9805802at2"/>
<name>A0A2K8Z3S9_9BACT</name>
<dbReference type="EMBL" id="CP025096">
    <property type="protein sequence ID" value="AUD04520.1"/>
    <property type="molecule type" value="Genomic_DNA"/>
</dbReference>
<feature type="coiled-coil region" evidence="1">
    <location>
        <begin position="385"/>
        <end position="419"/>
    </location>
</feature>
<proteinExistence type="predicted"/>
<evidence type="ECO:0000256" key="1">
    <source>
        <dbReference type="SAM" id="Coils"/>
    </source>
</evidence>
<dbReference type="PANTHER" id="PTHR43581:SF2">
    <property type="entry name" value="EXCINUCLEASE ATPASE SUBUNIT"/>
    <property type="match status" value="1"/>
</dbReference>
<dbReference type="PANTHER" id="PTHR43581">
    <property type="entry name" value="ATP/GTP PHOSPHATASE"/>
    <property type="match status" value="1"/>
</dbReference>
<dbReference type="InterPro" id="IPR003959">
    <property type="entry name" value="ATPase_AAA_core"/>
</dbReference>
<dbReference type="GO" id="GO:0005524">
    <property type="term" value="F:ATP binding"/>
    <property type="evidence" value="ECO:0007669"/>
    <property type="project" value="InterPro"/>
</dbReference>
<evidence type="ECO:0000313" key="3">
    <source>
        <dbReference type="EMBL" id="AUD04520.1"/>
    </source>
</evidence>
<feature type="domain" description="ATPase AAA-type core" evidence="2">
    <location>
        <begin position="40"/>
        <end position="325"/>
    </location>
</feature>